<evidence type="ECO:0000313" key="2">
    <source>
        <dbReference type="EMBL" id="KFE71480.1"/>
    </source>
</evidence>
<dbReference type="STRING" id="394096.DB31_3610"/>
<organism evidence="2 3">
    <name type="scientific">Hyalangium minutum</name>
    <dbReference type="NCBI Taxonomy" id="394096"/>
    <lineage>
        <taxon>Bacteria</taxon>
        <taxon>Pseudomonadati</taxon>
        <taxon>Myxococcota</taxon>
        <taxon>Myxococcia</taxon>
        <taxon>Myxococcales</taxon>
        <taxon>Cystobacterineae</taxon>
        <taxon>Archangiaceae</taxon>
        <taxon>Hyalangium</taxon>
    </lineage>
</organism>
<proteinExistence type="inferred from homology"/>
<dbReference type="CDD" id="cd05325">
    <property type="entry name" value="carb_red_sniffer_like_SDR_c"/>
    <property type="match status" value="1"/>
</dbReference>
<dbReference type="GO" id="GO:0016616">
    <property type="term" value="F:oxidoreductase activity, acting on the CH-OH group of donors, NAD or NADP as acceptor"/>
    <property type="evidence" value="ECO:0007669"/>
    <property type="project" value="TreeGrafter"/>
</dbReference>
<dbReference type="Gene3D" id="3.40.50.720">
    <property type="entry name" value="NAD(P)-binding Rossmann-like Domain"/>
    <property type="match status" value="1"/>
</dbReference>
<protein>
    <submittedName>
        <fullName evidence="2">Short-chain dehydrogenase/reductase (SDR) protein</fullName>
    </submittedName>
</protein>
<dbReference type="InterPro" id="IPR002347">
    <property type="entry name" value="SDR_fam"/>
</dbReference>
<dbReference type="SUPFAM" id="SSF51735">
    <property type="entry name" value="NAD(P)-binding Rossmann-fold domains"/>
    <property type="match status" value="1"/>
</dbReference>
<accession>A0A085WUW7</accession>
<dbReference type="PRINTS" id="PR00081">
    <property type="entry name" value="GDHRDH"/>
</dbReference>
<dbReference type="PANTHER" id="PTHR45458">
    <property type="entry name" value="SHORT-CHAIN DEHYDROGENASE/REDUCTASE SDR"/>
    <property type="match status" value="1"/>
</dbReference>
<dbReference type="Proteomes" id="UP000028725">
    <property type="component" value="Unassembled WGS sequence"/>
</dbReference>
<dbReference type="PRINTS" id="PR00080">
    <property type="entry name" value="SDRFAMILY"/>
</dbReference>
<dbReference type="PANTHER" id="PTHR45458:SF1">
    <property type="entry name" value="SHORT CHAIN DEHYDROGENASE"/>
    <property type="match status" value="1"/>
</dbReference>
<comment type="caution">
    <text evidence="2">The sequence shown here is derived from an EMBL/GenBank/DDBJ whole genome shotgun (WGS) entry which is preliminary data.</text>
</comment>
<dbReference type="InterPro" id="IPR036291">
    <property type="entry name" value="NAD(P)-bd_dom_sf"/>
</dbReference>
<name>A0A085WUW7_9BACT</name>
<reference evidence="2 3" key="1">
    <citation type="submission" date="2014-04" db="EMBL/GenBank/DDBJ databases">
        <title>Genome assembly of Hyalangium minutum DSM 14724.</title>
        <authorList>
            <person name="Sharma G."/>
            <person name="Subramanian S."/>
        </authorList>
    </citation>
    <scope>NUCLEOTIDE SEQUENCE [LARGE SCALE GENOMIC DNA]</scope>
    <source>
        <strain evidence="2 3">DSM 14724</strain>
    </source>
</reference>
<dbReference type="InterPro" id="IPR052184">
    <property type="entry name" value="SDR_enzymes"/>
</dbReference>
<dbReference type="PATRIC" id="fig|394096.3.peg.1258"/>
<sequence>MAKYFALARMVSMEDEGASQREHFGHLYLQGISKIAAMKIVITGANRGIGLELTRQYLARGDSVYAGARTPGRARELAALLAPSGGRLQLHACDVSLEASVRTFASTVSEPIDVLINNAGVRSRPDSLEALDLDDAARTFQVNALGALRVTSALLPMLRRSAGAKIANITSGLGSIADNTSGGSYGYRMSKAALNMATRSLAQDLRAEGLIAVVLSPGWVQTDMGGSEAPTPVAESAAGLIGLIDRLTLQDSGTFLDFRGGPIAW</sequence>
<dbReference type="EMBL" id="JMCB01000002">
    <property type="protein sequence ID" value="KFE71480.1"/>
    <property type="molecule type" value="Genomic_DNA"/>
</dbReference>
<evidence type="ECO:0000256" key="1">
    <source>
        <dbReference type="RuleBase" id="RU000363"/>
    </source>
</evidence>
<evidence type="ECO:0000313" key="3">
    <source>
        <dbReference type="Proteomes" id="UP000028725"/>
    </source>
</evidence>
<dbReference type="RefSeq" id="WP_240486550.1">
    <property type="nucleotide sequence ID" value="NZ_JMCB01000002.1"/>
</dbReference>
<comment type="similarity">
    <text evidence="1">Belongs to the short-chain dehydrogenases/reductases (SDR) family.</text>
</comment>
<gene>
    <name evidence="2" type="ORF">DB31_3610</name>
</gene>
<dbReference type="Pfam" id="PF00106">
    <property type="entry name" value="adh_short"/>
    <property type="match status" value="1"/>
</dbReference>
<dbReference type="AlphaFoldDB" id="A0A085WUW7"/>
<keyword evidence="3" id="KW-1185">Reference proteome</keyword>